<dbReference type="EMBL" id="MNBE01000756">
    <property type="protein sequence ID" value="OKO90937.1"/>
    <property type="molecule type" value="Genomic_DNA"/>
</dbReference>
<keyword evidence="2" id="KW-1185">Reference proteome</keyword>
<evidence type="ECO:0000313" key="1">
    <source>
        <dbReference type="EMBL" id="OKO90937.1"/>
    </source>
</evidence>
<organism evidence="1 2">
    <name type="scientific">Penicillium subrubescens</name>
    <dbReference type="NCBI Taxonomy" id="1316194"/>
    <lineage>
        <taxon>Eukaryota</taxon>
        <taxon>Fungi</taxon>
        <taxon>Dikarya</taxon>
        <taxon>Ascomycota</taxon>
        <taxon>Pezizomycotina</taxon>
        <taxon>Eurotiomycetes</taxon>
        <taxon>Eurotiomycetidae</taxon>
        <taxon>Eurotiales</taxon>
        <taxon>Aspergillaceae</taxon>
        <taxon>Penicillium</taxon>
    </lineage>
</organism>
<accession>A0A1Q5SSE8</accession>
<protein>
    <submittedName>
        <fullName evidence="1">Uncharacterized protein</fullName>
    </submittedName>
</protein>
<reference evidence="1 2" key="1">
    <citation type="submission" date="2016-10" db="EMBL/GenBank/DDBJ databases">
        <title>Genome sequence of the ascomycete fungus Penicillium subrubescens.</title>
        <authorList>
            <person name="De Vries R.P."/>
            <person name="Peng M."/>
            <person name="Dilokpimol A."/>
            <person name="Hilden K."/>
            <person name="Makela M.R."/>
            <person name="Grigoriev I."/>
            <person name="Riley R."/>
            <person name="Granchi Z."/>
        </authorList>
    </citation>
    <scope>NUCLEOTIDE SEQUENCE [LARGE SCALE GENOMIC DNA]</scope>
    <source>
        <strain evidence="1 2">CBS 132785</strain>
    </source>
</reference>
<proteinExistence type="predicted"/>
<dbReference type="AlphaFoldDB" id="A0A1Q5SSE8"/>
<name>A0A1Q5SSE8_9EURO</name>
<comment type="caution">
    <text evidence="1">The sequence shown here is derived from an EMBL/GenBank/DDBJ whole genome shotgun (WGS) entry which is preliminary data.</text>
</comment>
<gene>
    <name evidence="1" type="ORF">PENSUB_13238</name>
</gene>
<evidence type="ECO:0000313" key="2">
    <source>
        <dbReference type="Proteomes" id="UP000186955"/>
    </source>
</evidence>
<dbReference type="Proteomes" id="UP000186955">
    <property type="component" value="Unassembled WGS sequence"/>
</dbReference>
<sequence>MVRNEARATIQGSASLLSAFDEGNYLLSVVYCKECKIAICFCGEVLRQDYRITVFLGLPTSLNLCPMVSLVSLGRARGGCYLTCSNIKEHERVRCRHESVAEHLVSQSSMCEDHIGV</sequence>